<comment type="caution">
    <text evidence="1">The sequence shown here is derived from an EMBL/GenBank/DDBJ whole genome shotgun (WGS) entry which is preliminary data.</text>
</comment>
<organism evidence="1 2">
    <name type="scientific">Glycine soja</name>
    <name type="common">Wild soybean</name>
    <dbReference type="NCBI Taxonomy" id="3848"/>
    <lineage>
        <taxon>Eukaryota</taxon>
        <taxon>Viridiplantae</taxon>
        <taxon>Streptophyta</taxon>
        <taxon>Embryophyta</taxon>
        <taxon>Tracheophyta</taxon>
        <taxon>Spermatophyta</taxon>
        <taxon>Magnoliopsida</taxon>
        <taxon>eudicotyledons</taxon>
        <taxon>Gunneridae</taxon>
        <taxon>Pentapetalae</taxon>
        <taxon>rosids</taxon>
        <taxon>fabids</taxon>
        <taxon>Fabales</taxon>
        <taxon>Fabaceae</taxon>
        <taxon>Papilionoideae</taxon>
        <taxon>50 kb inversion clade</taxon>
        <taxon>NPAAA clade</taxon>
        <taxon>indigoferoid/millettioid clade</taxon>
        <taxon>Phaseoleae</taxon>
        <taxon>Glycine</taxon>
        <taxon>Glycine subgen. Soja</taxon>
    </lineage>
</organism>
<proteinExistence type="predicted"/>
<reference evidence="1 2" key="1">
    <citation type="submission" date="2018-09" db="EMBL/GenBank/DDBJ databases">
        <title>A high-quality reference genome of wild soybean provides a powerful tool to mine soybean genomes.</title>
        <authorList>
            <person name="Xie M."/>
            <person name="Chung C.Y.L."/>
            <person name="Li M.-W."/>
            <person name="Wong F.-L."/>
            <person name="Chan T.-F."/>
            <person name="Lam H.-M."/>
        </authorList>
    </citation>
    <scope>NUCLEOTIDE SEQUENCE [LARGE SCALE GENOMIC DNA]</scope>
    <source>
        <strain evidence="2">cv. W05</strain>
        <tissue evidence="1">Hypocotyl of etiolated seedlings</tissue>
    </source>
</reference>
<name>A0A445K2W9_GLYSO</name>
<evidence type="ECO:0000313" key="2">
    <source>
        <dbReference type="Proteomes" id="UP000289340"/>
    </source>
</evidence>
<dbReference type="AlphaFoldDB" id="A0A445K2W9"/>
<sequence length="83" mass="9455">MIAALKQFDSYEAEEPIVEPYDGTKDIHYHLKAFRIQMLISGGSDAIKCKYFVGTLRDTAPIPLRSINIFDDFSGKFLSQFAY</sequence>
<protein>
    <submittedName>
        <fullName evidence="1">Uncharacterized protein</fullName>
    </submittedName>
</protein>
<keyword evidence="2" id="KW-1185">Reference proteome</keyword>
<dbReference type="Proteomes" id="UP000289340">
    <property type="component" value="Chromosome 6"/>
</dbReference>
<gene>
    <name evidence="1" type="ORF">D0Y65_013362</name>
</gene>
<accession>A0A445K2W9</accession>
<evidence type="ECO:0000313" key="1">
    <source>
        <dbReference type="EMBL" id="RZC05149.1"/>
    </source>
</evidence>
<dbReference type="EMBL" id="QZWG01000006">
    <property type="protein sequence ID" value="RZC05149.1"/>
    <property type="molecule type" value="Genomic_DNA"/>
</dbReference>